<evidence type="ECO:0000256" key="5">
    <source>
        <dbReference type="ARBA" id="ARBA00023004"/>
    </source>
</evidence>
<dbReference type="InterPro" id="IPR001128">
    <property type="entry name" value="Cyt_P450"/>
</dbReference>
<sequence>MGLLSTAFWAVASPIVLFLAYTYLSLLWNYIVALQIGVPVRAIPIEQTNPFWMIMDKKVLAFLKRYLPFLRGSSFARFNWRGFEIVERYKPHHELGDVYMVSTPGKNWLYLGDPDLVTEMFKRRNDFPRCSKLTGKFEKSWMSSRVDANRGFAESLNVFGTNLGTVDAAEWKRQRKIIATCFTEQTNAFVWSDAVTRARDMHRYWTSKPSLTTAADDLRTLSLGIMSEVGFGQSSKFQGHGERLGASGTSTTSYKDTLQEILENCVLIMALGPEVLAKLERWLPKKLKKLQHACVVFQSHMTKMYEETKAKVSNRTSSQTSADSRNFLTSLVQASHGMTSEGLTEKQVYGNMFMLAFAGHDTVAHTFTFAMLFLAGSPDVQDWISEEVRAVLEDRDTKDLDYEKDFPRLHRCLAVMCETIRLYSPVALAKWTDSAAQTLQVGQKAIVIPANTMVIPSYSCLHTDPRWWGEDSLTWRPSRWIRKSGPKGEEELITPRKGTFLGWSEGVRDCPGRKFSKVEFVATIATLFKDWKVDPVPLDGENLTQARKRVLEFIVEDAAPVLLLQMNHPERVPLVWKKR</sequence>
<protein>
    <submittedName>
        <fullName evidence="9">Podospora anserina S mat+ genomic DNA chromosome 7, supercontig 1</fullName>
    </submittedName>
</protein>
<keyword evidence="3 6" id="KW-0349">Heme</keyword>
<dbReference type="Pfam" id="PF00067">
    <property type="entry name" value="p450"/>
    <property type="match status" value="1"/>
</dbReference>
<evidence type="ECO:0000256" key="3">
    <source>
        <dbReference type="ARBA" id="ARBA00022617"/>
    </source>
</evidence>
<dbReference type="Gene3D" id="1.10.630.10">
    <property type="entry name" value="Cytochrome P450"/>
    <property type="match status" value="1"/>
</dbReference>
<dbReference type="PANTHER" id="PTHR24305:SF166">
    <property type="entry name" value="CYTOCHROME P450 12A4, MITOCHONDRIAL-RELATED"/>
    <property type="match status" value="1"/>
</dbReference>
<reference evidence="9" key="1">
    <citation type="journal article" date="2008" name="Genome Biol.">
        <title>The genome sequence of the model ascomycete fungus Podospora anserina.</title>
        <authorList>
            <person name="Espagne E."/>
            <person name="Lespinet O."/>
            <person name="Malagnac F."/>
            <person name="Da Silva C."/>
            <person name="Jaillon O."/>
            <person name="Porcel B.M."/>
            <person name="Couloux A."/>
            <person name="Aury J.-M."/>
            <person name="Segurens B."/>
            <person name="Poulain J."/>
            <person name="Anthouard V."/>
            <person name="Grossetete S."/>
            <person name="Khalili H."/>
            <person name="Coppin E."/>
            <person name="Dequard-Chablat M."/>
            <person name="Picard M."/>
            <person name="Contamine V."/>
            <person name="Arnaise S."/>
            <person name="Bourdais A."/>
            <person name="Berteaux-Lecellier V."/>
            <person name="Gautheret D."/>
            <person name="de Vries R.P."/>
            <person name="Battaglia E."/>
            <person name="Coutinho P.M."/>
            <person name="Danchin E.G.J."/>
            <person name="Henrissat B."/>
            <person name="El Khoury R."/>
            <person name="Sainsard-Chanet A."/>
            <person name="Boivin A."/>
            <person name="Pinan-Lucarre B."/>
            <person name="Sellem C.H."/>
            <person name="Debuchy R."/>
            <person name="Wincker P."/>
            <person name="Weissenbach J."/>
            <person name="Silar P."/>
        </authorList>
    </citation>
    <scope>NUCLEOTIDE SEQUENCE [LARGE SCALE GENOMIC DNA]</scope>
    <source>
        <strain evidence="9">S mat+</strain>
    </source>
</reference>
<dbReference type="InterPro" id="IPR036396">
    <property type="entry name" value="Cyt_P450_sf"/>
</dbReference>
<evidence type="ECO:0000313" key="9">
    <source>
        <dbReference type="EMBL" id="CAP68251.1"/>
    </source>
</evidence>
<dbReference type="VEuPathDB" id="FungiDB:PODANS_7_4290"/>
<organism evidence="9">
    <name type="scientific">Podospora anserina (strain S / ATCC MYA-4624 / DSM 980 / FGSC 10383)</name>
    <name type="common">Pleurage anserina</name>
    <dbReference type="NCBI Taxonomy" id="515849"/>
    <lineage>
        <taxon>Eukaryota</taxon>
        <taxon>Fungi</taxon>
        <taxon>Dikarya</taxon>
        <taxon>Ascomycota</taxon>
        <taxon>Pezizomycotina</taxon>
        <taxon>Sordariomycetes</taxon>
        <taxon>Sordariomycetidae</taxon>
        <taxon>Sordariales</taxon>
        <taxon>Podosporaceae</taxon>
        <taxon>Podospora</taxon>
        <taxon>Podospora anserina</taxon>
    </lineage>
</organism>
<dbReference type="InterPro" id="IPR002401">
    <property type="entry name" value="Cyt_P450_E_grp-I"/>
</dbReference>
<proteinExistence type="inferred from homology"/>
<dbReference type="GO" id="GO:0005506">
    <property type="term" value="F:iron ion binding"/>
    <property type="evidence" value="ECO:0007669"/>
    <property type="project" value="InterPro"/>
</dbReference>
<keyword evidence="7" id="KW-0560">Oxidoreductase</keyword>
<evidence type="ECO:0000256" key="7">
    <source>
        <dbReference type="RuleBase" id="RU000461"/>
    </source>
</evidence>
<dbReference type="CDD" id="cd11070">
    <property type="entry name" value="CYP56-like"/>
    <property type="match status" value="1"/>
</dbReference>
<dbReference type="PANTHER" id="PTHR24305">
    <property type="entry name" value="CYTOCHROME P450"/>
    <property type="match status" value="1"/>
</dbReference>
<keyword evidence="4 6" id="KW-0479">Metal-binding</keyword>
<evidence type="ECO:0000256" key="8">
    <source>
        <dbReference type="SAM" id="Phobius"/>
    </source>
</evidence>
<dbReference type="PROSITE" id="PS00086">
    <property type="entry name" value="CYTOCHROME_P450"/>
    <property type="match status" value="1"/>
</dbReference>
<evidence type="ECO:0000256" key="6">
    <source>
        <dbReference type="PIRSR" id="PIRSR602401-1"/>
    </source>
</evidence>
<dbReference type="InterPro" id="IPR017972">
    <property type="entry name" value="Cyt_P450_CS"/>
</dbReference>
<evidence type="ECO:0000256" key="1">
    <source>
        <dbReference type="ARBA" id="ARBA00001971"/>
    </source>
</evidence>
<comment type="cofactor">
    <cofactor evidence="1 6">
        <name>heme</name>
        <dbReference type="ChEBI" id="CHEBI:30413"/>
    </cofactor>
</comment>
<evidence type="ECO:0000256" key="2">
    <source>
        <dbReference type="ARBA" id="ARBA00010617"/>
    </source>
</evidence>
<feature type="binding site" description="axial binding residue" evidence="6">
    <location>
        <position position="510"/>
    </location>
    <ligand>
        <name>heme</name>
        <dbReference type="ChEBI" id="CHEBI:30413"/>
    </ligand>
    <ligandPart>
        <name>Fe</name>
        <dbReference type="ChEBI" id="CHEBI:18248"/>
    </ligandPart>
</feature>
<dbReference type="InterPro" id="IPR050121">
    <property type="entry name" value="Cytochrome_P450_monoxygenase"/>
</dbReference>
<comment type="similarity">
    <text evidence="2 7">Belongs to the cytochrome P450 family.</text>
</comment>
<dbReference type="GeneID" id="6192802"/>
<keyword evidence="8" id="KW-1133">Transmembrane helix</keyword>
<keyword evidence="7" id="KW-0503">Monooxygenase</keyword>
<dbReference type="GO" id="GO:0004497">
    <property type="term" value="F:monooxygenase activity"/>
    <property type="evidence" value="ECO:0007669"/>
    <property type="project" value="UniProtKB-KW"/>
</dbReference>
<keyword evidence="8" id="KW-0812">Transmembrane</keyword>
<dbReference type="SUPFAM" id="SSF48264">
    <property type="entry name" value="Cytochrome P450"/>
    <property type="match status" value="1"/>
</dbReference>
<name>B2AV28_PODAN</name>
<dbReference type="HOGENOM" id="CLU_001570_25_2_1"/>
<dbReference type="PRINTS" id="PR00463">
    <property type="entry name" value="EP450I"/>
</dbReference>
<dbReference type="GO" id="GO:0016705">
    <property type="term" value="F:oxidoreductase activity, acting on paired donors, with incorporation or reduction of molecular oxygen"/>
    <property type="evidence" value="ECO:0007669"/>
    <property type="project" value="InterPro"/>
</dbReference>
<dbReference type="EMBL" id="CU633900">
    <property type="protein sequence ID" value="CAP68251.1"/>
    <property type="molecule type" value="Genomic_DNA"/>
</dbReference>
<keyword evidence="8" id="KW-0472">Membrane</keyword>
<evidence type="ECO:0000256" key="4">
    <source>
        <dbReference type="ARBA" id="ARBA00022723"/>
    </source>
</evidence>
<dbReference type="PRINTS" id="PR00385">
    <property type="entry name" value="P450"/>
</dbReference>
<keyword evidence="5 6" id="KW-0408">Iron</keyword>
<dbReference type="OrthoDB" id="1470350at2759"/>
<dbReference type="KEGG" id="pan:PODANSg4613"/>
<reference evidence="9" key="2">
    <citation type="submission" date="2008-07" db="EMBL/GenBank/DDBJ databases">
        <authorList>
            <person name="Genoscope - CEA"/>
        </authorList>
    </citation>
    <scope>NUCLEOTIDE SEQUENCE</scope>
    <source>
        <strain evidence="9">S mat+</strain>
    </source>
</reference>
<feature type="transmembrane region" description="Helical" evidence="8">
    <location>
        <begin position="7"/>
        <end position="31"/>
    </location>
</feature>
<dbReference type="AlphaFoldDB" id="B2AV28"/>
<gene>
    <name evidence="9" type="ORF">PODANS_7_4290</name>
</gene>
<accession>B2AV28</accession>
<dbReference type="GO" id="GO:0020037">
    <property type="term" value="F:heme binding"/>
    <property type="evidence" value="ECO:0007669"/>
    <property type="project" value="InterPro"/>
</dbReference>
<dbReference type="RefSeq" id="XP_001907579.1">
    <property type="nucleotide sequence ID" value="XM_001907544.1"/>
</dbReference>